<evidence type="ECO:0000256" key="5">
    <source>
        <dbReference type="ARBA" id="ARBA00023180"/>
    </source>
</evidence>
<evidence type="ECO:0000256" key="4">
    <source>
        <dbReference type="ARBA" id="ARBA00023170"/>
    </source>
</evidence>
<protein>
    <recommendedName>
        <fullName evidence="7">Disease resistance R13L4/SHOC-2-like LRR domain-containing protein</fullName>
    </recommendedName>
</protein>
<sequence length="321" mass="35675">MVASLMALATCLGCKLLIFRTIDSKEVFRQAYFNTKEFKTFYSLTGIIPPSVRNATKLLNFGLSGNRINGNIPKEIEGEIPLFITNASKLEILELQNNFITGTISNNLENLRELQELFLYNNQLTNEPREHDFQFFNSLEDCRMLQYLQAGSNPLNGFLPNSIGNLSFTIVNIHMEDAHISDFIPASTGNMSDLTALIFHENNLTGSIPSEIGKLKHLQGLSLSNNKLQGHIPEIVCSLSNLVALDIDNNEFSGSIPECLGNLSKLQEFFLISNRSLSSKFPSSLWKMSGYVSQNSIEGEVPQDIGGLKAILELDLSSNNF</sequence>
<feature type="chain" id="PRO_5047528343" description="Disease resistance R13L4/SHOC-2-like LRR domain-containing protein" evidence="6">
    <location>
        <begin position="25"/>
        <end position="321"/>
    </location>
</feature>
<reference evidence="8 9" key="1">
    <citation type="journal article" date="2021" name="BMC Genomics">
        <title>Datura genome reveals duplications of psychoactive alkaloid biosynthetic genes and high mutation rate following tissue culture.</title>
        <authorList>
            <person name="Rajewski A."/>
            <person name="Carter-House D."/>
            <person name="Stajich J."/>
            <person name="Litt A."/>
        </authorList>
    </citation>
    <scope>NUCLEOTIDE SEQUENCE [LARGE SCALE GENOMIC DNA]</scope>
    <source>
        <strain evidence="8">AR-01</strain>
    </source>
</reference>
<dbReference type="EMBL" id="JACEIK010002238">
    <property type="protein sequence ID" value="MCD9559891.1"/>
    <property type="molecule type" value="Genomic_DNA"/>
</dbReference>
<dbReference type="Pfam" id="PF00560">
    <property type="entry name" value="LRR_1"/>
    <property type="match status" value="2"/>
</dbReference>
<dbReference type="Gene3D" id="3.80.10.10">
    <property type="entry name" value="Ribonuclease Inhibitor"/>
    <property type="match status" value="1"/>
</dbReference>
<keyword evidence="3" id="KW-0677">Repeat</keyword>
<dbReference type="InterPro" id="IPR001611">
    <property type="entry name" value="Leu-rich_rpt"/>
</dbReference>
<dbReference type="Proteomes" id="UP000823775">
    <property type="component" value="Unassembled WGS sequence"/>
</dbReference>
<comment type="caution">
    <text evidence="8">The sequence shown here is derived from an EMBL/GenBank/DDBJ whole genome shotgun (WGS) entry which is preliminary data.</text>
</comment>
<evidence type="ECO:0000259" key="7">
    <source>
        <dbReference type="Pfam" id="PF23598"/>
    </source>
</evidence>
<evidence type="ECO:0000256" key="1">
    <source>
        <dbReference type="ARBA" id="ARBA00004479"/>
    </source>
</evidence>
<dbReference type="Pfam" id="PF23598">
    <property type="entry name" value="LRR_14"/>
    <property type="match status" value="1"/>
</dbReference>
<dbReference type="InterPro" id="IPR032675">
    <property type="entry name" value="LRR_dom_sf"/>
</dbReference>
<evidence type="ECO:0000256" key="6">
    <source>
        <dbReference type="SAM" id="SignalP"/>
    </source>
</evidence>
<dbReference type="PANTHER" id="PTHR48053:SF169">
    <property type="entry name" value="PROTEIN KINASE DOMAIN-CONTAINING PROTEIN"/>
    <property type="match status" value="1"/>
</dbReference>
<organism evidence="8 9">
    <name type="scientific">Datura stramonium</name>
    <name type="common">Jimsonweed</name>
    <name type="synonym">Common thornapple</name>
    <dbReference type="NCBI Taxonomy" id="4076"/>
    <lineage>
        <taxon>Eukaryota</taxon>
        <taxon>Viridiplantae</taxon>
        <taxon>Streptophyta</taxon>
        <taxon>Embryophyta</taxon>
        <taxon>Tracheophyta</taxon>
        <taxon>Spermatophyta</taxon>
        <taxon>Magnoliopsida</taxon>
        <taxon>eudicotyledons</taxon>
        <taxon>Gunneridae</taxon>
        <taxon>Pentapetalae</taxon>
        <taxon>asterids</taxon>
        <taxon>lamiids</taxon>
        <taxon>Solanales</taxon>
        <taxon>Solanaceae</taxon>
        <taxon>Solanoideae</taxon>
        <taxon>Datureae</taxon>
        <taxon>Datura</taxon>
    </lineage>
</organism>
<evidence type="ECO:0000313" key="8">
    <source>
        <dbReference type="EMBL" id="MCD9559891.1"/>
    </source>
</evidence>
<comment type="subcellular location">
    <subcellularLocation>
        <location evidence="1">Membrane</location>
        <topology evidence="1">Single-pass type I membrane protein</topology>
    </subcellularLocation>
</comment>
<evidence type="ECO:0000256" key="2">
    <source>
        <dbReference type="ARBA" id="ARBA00022729"/>
    </source>
</evidence>
<feature type="domain" description="Disease resistance R13L4/SHOC-2-like LRR" evidence="7">
    <location>
        <begin position="206"/>
        <end position="288"/>
    </location>
</feature>
<gene>
    <name evidence="8" type="ORF">HAX54_018219</name>
</gene>
<dbReference type="InterPro" id="IPR051716">
    <property type="entry name" value="Plant_RL_S/T_kinase"/>
</dbReference>
<evidence type="ECO:0000256" key="3">
    <source>
        <dbReference type="ARBA" id="ARBA00022737"/>
    </source>
</evidence>
<feature type="signal peptide" evidence="6">
    <location>
        <begin position="1"/>
        <end position="24"/>
    </location>
</feature>
<dbReference type="PANTHER" id="PTHR48053">
    <property type="entry name" value="LEUCINE RICH REPEAT FAMILY PROTEIN, EXPRESSED"/>
    <property type="match status" value="1"/>
</dbReference>
<keyword evidence="5" id="KW-0325">Glycoprotein</keyword>
<accession>A0ABS8UM09</accession>
<name>A0ABS8UM09_DATST</name>
<keyword evidence="2 6" id="KW-0732">Signal</keyword>
<dbReference type="InterPro" id="IPR055414">
    <property type="entry name" value="LRR_R13L4/SHOC2-like"/>
</dbReference>
<dbReference type="SUPFAM" id="SSF52047">
    <property type="entry name" value="RNI-like"/>
    <property type="match status" value="1"/>
</dbReference>
<evidence type="ECO:0000313" key="9">
    <source>
        <dbReference type="Proteomes" id="UP000823775"/>
    </source>
</evidence>
<keyword evidence="9" id="KW-1185">Reference proteome</keyword>
<keyword evidence="4" id="KW-0675">Receptor</keyword>
<proteinExistence type="predicted"/>